<evidence type="ECO:0000313" key="3">
    <source>
        <dbReference type="EMBL" id="PWA09105.1"/>
    </source>
</evidence>
<name>A0A2U1JVU2_9FLAO</name>
<protein>
    <recommendedName>
        <fullName evidence="2">Outer membrane protein beta-barrel domain-containing protein</fullName>
    </recommendedName>
</protein>
<evidence type="ECO:0000256" key="1">
    <source>
        <dbReference type="SAM" id="SignalP"/>
    </source>
</evidence>
<proteinExistence type="predicted"/>
<keyword evidence="1" id="KW-0732">Signal</keyword>
<dbReference type="Proteomes" id="UP000245618">
    <property type="component" value="Unassembled WGS sequence"/>
</dbReference>
<reference evidence="3 4" key="1">
    <citation type="submission" date="2018-04" db="EMBL/GenBank/DDBJ databases">
        <title>Flavobacterium sp. nov., isolated from glacier ice.</title>
        <authorList>
            <person name="Liu Q."/>
            <person name="Xin Y.-H."/>
        </authorList>
    </citation>
    <scope>NUCLEOTIDE SEQUENCE [LARGE SCALE GENOMIC DNA]</scope>
    <source>
        <strain evidence="3 4">LB2P30</strain>
    </source>
</reference>
<organism evidence="3 4">
    <name type="scientific">Flavobacterium laiguense</name>
    <dbReference type="NCBI Taxonomy" id="2169409"/>
    <lineage>
        <taxon>Bacteria</taxon>
        <taxon>Pseudomonadati</taxon>
        <taxon>Bacteroidota</taxon>
        <taxon>Flavobacteriia</taxon>
        <taxon>Flavobacteriales</taxon>
        <taxon>Flavobacteriaceae</taxon>
        <taxon>Flavobacterium</taxon>
    </lineage>
</organism>
<dbReference type="Pfam" id="PF13568">
    <property type="entry name" value="OMP_b-brl_2"/>
    <property type="match status" value="1"/>
</dbReference>
<dbReference type="AlphaFoldDB" id="A0A2U1JVU2"/>
<evidence type="ECO:0000313" key="4">
    <source>
        <dbReference type="Proteomes" id="UP000245618"/>
    </source>
</evidence>
<dbReference type="OrthoDB" id="947434at2"/>
<feature type="chain" id="PRO_5015482961" description="Outer membrane protein beta-barrel domain-containing protein" evidence="1">
    <location>
        <begin position="21"/>
        <end position="213"/>
    </location>
</feature>
<sequence length="213" mass="23425">MKRNLIIAFFVLTGILQSNAQVTFKPGINAGLNVSKIQNTNLDSKLGFYFGAFGALKLSSFYTLQPEISYSVQGGKGTVVGTDVFYDNQTGYETYMYKEGEAELALSYISSATINKFNLNKSLYVLVGPFVDILVGSSSSVDLDNNYNIYISKGEDIDFGIIGGVGFNFNKGLALESRIKIGTRDAYDDHQDNIDVNSNLVFQFGGTYTFDFK</sequence>
<keyword evidence="4" id="KW-1185">Reference proteome</keyword>
<dbReference type="InterPro" id="IPR025665">
    <property type="entry name" value="Beta-barrel_OMP_2"/>
</dbReference>
<gene>
    <name evidence="3" type="ORF">DB891_09175</name>
</gene>
<evidence type="ECO:0000259" key="2">
    <source>
        <dbReference type="Pfam" id="PF13568"/>
    </source>
</evidence>
<feature type="domain" description="Outer membrane protein beta-barrel" evidence="2">
    <location>
        <begin position="20"/>
        <end position="182"/>
    </location>
</feature>
<accession>A0A2U1JVU2</accession>
<dbReference type="EMBL" id="QCZH01000008">
    <property type="protein sequence ID" value="PWA09105.1"/>
    <property type="molecule type" value="Genomic_DNA"/>
</dbReference>
<comment type="caution">
    <text evidence="3">The sequence shown here is derived from an EMBL/GenBank/DDBJ whole genome shotgun (WGS) entry which is preliminary data.</text>
</comment>
<dbReference type="RefSeq" id="WP_116762783.1">
    <property type="nucleotide sequence ID" value="NZ_QCZH01000008.1"/>
</dbReference>
<feature type="signal peptide" evidence="1">
    <location>
        <begin position="1"/>
        <end position="20"/>
    </location>
</feature>